<protein>
    <submittedName>
        <fullName evidence="3">NUDIX domain-containing protein</fullName>
    </submittedName>
</protein>
<proteinExistence type="inferred from homology"/>
<comment type="similarity">
    <text evidence="1">Belongs to the Nudix hydrolase family.</text>
</comment>
<evidence type="ECO:0000313" key="4">
    <source>
        <dbReference type="Proteomes" id="UP001649381"/>
    </source>
</evidence>
<reference evidence="3 4" key="1">
    <citation type="submission" date="2022-01" db="EMBL/GenBank/DDBJ databases">
        <title>Alkalihalobacillus sp. EGI L200015, a novel bacterium isolated from a salt lake sediment.</title>
        <authorList>
            <person name="Gao L."/>
            <person name="Fang B.-Z."/>
            <person name="Li W.-J."/>
        </authorList>
    </citation>
    <scope>NUCLEOTIDE SEQUENCE [LARGE SCALE GENOMIC DNA]</scope>
    <source>
        <strain evidence="3 4">KCTC 12718</strain>
    </source>
</reference>
<accession>A0ABS9GXY1</accession>
<dbReference type="PANTHER" id="PTHR43736">
    <property type="entry name" value="ADP-RIBOSE PYROPHOSPHATASE"/>
    <property type="match status" value="1"/>
</dbReference>
<dbReference type="InterPro" id="IPR000086">
    <property type="entry name" value="NUDIX_hydrolase_dom"/>
</dbReference>
<organism evidence="3 4">
    <name type="scientific">Pseudalkalibacillus berkeleyi</name>
    <dbReference type="NCBI Taxonomy" id="1069813"/>
    <lineage>
        <taxon>Bacteria</taxon>
        <taxon>Bacillati</taxon>
        <taxon>Bacillota</taxon>
        <taxon>Bacilli</taxon>
        <taxon>Bacillales</taxon>
        <taxon>Fictibacillaceae</taxon>
        <taxon>Pseudalkalibacillus</taxon>
    </lineage>
</organism>
<evidence type="ECO:0000313" key="3">
    <source>
        <dbReference type="EMBL" id="MCF6136681.1"/>
    </source>
</evidence>
<keyword evidence="4" id="KW-1185">Reference proteome</keyword>
<sequence>MEQFIVNVEGAVHKDGHWLIIKRSEKEEHAGGLLSLVGGKVEREGNMRDILERTVKREVLEEVGIYVKNRMTYVHSTSFVVDEKYHVVDIVFLCEHESGVVYAKSEDEVDGVWWMTFEEVAIHPDAPDYLIESLRRAEETLREDVKTKL</sequence>
<evidence type="ECO:0000256" key="1">
    <source>
        <dbReference type="ARBA" id="ARBA00005582"/>
    </source>
</evidence>
<dbReference type="Pfam" id="PF00293">
    <property type="entry name" value="NUDIX"/>
    <property type="match status" value="1"/>
</dbReference>
<dbReference type="Proteomes" id="UP001649381">
    <property type="component" value="Unassembled WGS sequence"/>
</dbReference>
<dbReference type="PANTHER" id="PTHR43736:SF1">
    <property type="entry name" value="DIHYDRONEOPTERIN TRIPHOSPHATE DIPHOSPHATASE"/>
    <property type="match status" value="1"/>
</dbReference>
<dbReference type="Gene3D" id="3.90.79.10">
    <property type="entry name" value="Nucleoside Triphosphate Pyrophosphohydrolase"/>
    <property type="match status" value="1"/>
</dbReference>
<dbReference type="PROSITE" id="PS51462">
    <property type="entry name" value="NUDIX"/>
    <property type="match status" value="1"/>
</dbReference>
<dbReference type="InterPro" id="IPR015797">
    <property type="entry name" value="NUDIX_hydrolase-like_dom_sf"/>
</dbReference>
<dbReference type="SUPFAM" id="SSF55811">
    <property type="entry name" value="Nudix"/>
    <property type="match status" value="1"/>
</dbReference>
<dbReference type="EMBL" id="JAKIJS010000001">
    <property type="protein sequence ID" value="MCF6136681.1"/>
    <property type="molecule type" value="Genomic_DNA"/>
</dbReference>
<name>A0ABS9GXY1_9BACL</name>
<comment type="caution">
    <text evidence="3">The sequence shown here is derived from an EMBL/GenBank/DDBJ whole genome shotgun (WGS) entry which is preliminary data.</text>
</comment>
<dbReference type="RefSeq" id="WP_236331648.1">
    <property type="nucleotide sequence ID" value="NZ_JAKIJS010000001.1"/>
</dbReference>
<gene>
    <name evidence="3" type="ORF">L2716_02995</name>
</gene>
<feature type="domain" description="Nudix hydrolase" evidence="2">
    <location>
        <begin position="1"/>
        <end position="137"/>
    </location>
</feature>
<evidence type="ECO:0000259" key="2">
    <source>
        <dbReference type="PROSITE" id="PS51462"/>
    </source>
</evidence>